<dbReference type="GO" id="GO:0006282">
    <property type="term" value="P:regulation of DNA repair"/>
    <property type="evidence" value="ECO:0007669"/>
    <property type="project" value="UniProtKB-UniRule"/>
</dbReference>
<gene>
    <name evidence="5 9" type="primary">recX</name>
    <name evidence="9" type="ORF">ICJ55_10330</name>
</gene>
<feature type="domain" description="RecX third three-helical" evidence="7">
    <location>
        <begin position="105"/>
        <end position="144"/>
    </location>
</feature>
<organism evidence="9 10">
    <name type="scientific">Mannheimia bovis</name>
    <dbReference type="NCBI Taxonomy" id="2770636"/>
    <lineage>
        <taxon>Bacteria</taxon>
        <taxon>Pseudomonadati</taxon>
        <taxon>Pseudomonadota</taxon>
        <taxon>Gammaproteobacteria</taxon>
        <taxon>Pasteurellales</taxon>
        <taxon>Pasteurellaceae</taxon>
        <taxon>Mannheimia</taxon>
    </lineage>
</organism>
<protein>
    <recommendedName>
        <fullName evidence="3 5">Regulatory protein RecX</fullName>
    </recommendedName>
</protein>
<sequence>MTTISTTQTNKYTAVNYLLYLLSKRDYSEQELRQKLKQKEYDFGEIDEAIEKAQANNWQSDEHFCITFIRYRSMQGIGPRRLKQELKLKGIKDWLINQELENAEVDWFELAEQIFEKKRPLVWDLKAKQKMWRFMVSRGFYNDHFSHLMDIDYNSDEYE</sequence>
<dbReference type="InterPro" id="IPR003783">
    <property type="entry name" value="Regulatory_RecX"/>
</dbReference>
<dbReference type="GO" id="GO:0005737">
    <property type="term" value="C:cytoplasm"/>
    <property type="evidence" value="ECO:0007669"/>
    <property type="project" value="UniProtKB-SubCell"/>
</dbReference>
<dbReference type="PANTHER" id="PTHR33602:SF1">
    <property type="entry name" value="REGULATORY PROTEIN RECX FAMILY PROTEIN"/>
    <property type="match status" value="1"/>
</dbReference>
<evidence type="ECO:0000259" key="7">
    <source>
        <dbReference type="Pfam" id="PF21981"/>
    </source>
</evidence>
<evidence type="ECO:0000313" key="9">
    <source>
        <dbReference type="EMBL" id="QNS15123.1"/>
    </source>
</evidence>
<reference evidence="9 10" key="1">
    <citation type="submission" date="2020-09" db="EMBL/GenBank/DDBJ databases">
        <title>Mannheimia bovis sp.nov., isolated from a cow.</title>
        <authorList>
            <person name="Li F."/>
        </authorList>
    </citation>
    <scope>NUCLEOTIDE SEQUENCE [LARGE SCALE GENOMIC DNA]</scope>
    <source>
        <strain evidence="9 10">ZY190616</strain>
    </source>
</reference>
<dbReference type="Proteomes" id="UP000576260">
    <property type="component" value="Chromosome"/>
</dbReference>
<accession>A0A7H1C2B8</accession>
<comment type="subcellular location">
    <subcellularLocation>
        <location evidence="1 5">Cytoplasm</location>
    </subcellularLocation>
</comment>
<evidence type="ECO:0000259" key="6">
    <source>
        <dbReference type="Pfam" id="PF02631"/>
    </source>
</evidence>
<dbReference type="PANTHER" id="PTHR33602">
    <property type="entry name" value="REGULATORY PROTEIN RECX FAMILY PROTEIN"/>
    <property type="match status" value="1"/>
</dbReference>
<dbReference type="HAMAP" id="MF_01114">
    <property type="entry name" value="RecX"/>
    <property type="match status" value="1"/>
</dbReference>
<dbReference type="Gene3D" id="1.10.10.10">
    <property type="entry name" value="Winged helix-like DNA-binding domain superfamily/Winged helix DNA-binding domain"/>
    <property type="match status" value="3"/>
</dbReference>
<dbReference type="NCBIfam" id="NF001057">
    <property type="entry name" value="PRK00117.3-3"/>
    <property type="match status" value="1"/>
</dbReference>
<dbReference type="KEGG" id="mbos:ICJ55_10330"/>
<evidence type="ECO:0000256" key="5">
    <source>
        <dbReference type="HAMAP-Rule" id="MF_01114"/>
    </source>
</evidence>
<dbReference type="RefSeq" id="WP_188156722.1">
    <property type="nucleotide sequence ID" value="NZ_CP061280.1"/>
</dbReference>
<proteinExistence type="inferred from homology"/>
<dbReference type="AlphaFoldDB" id="A0A7H1C2B8"/>
<evidence type="ECO:0000259" key="8">
    <source>
        <dbReference type="Pfam" id="PF21982"/>
    </source>
</evidence>
<evidence type="ECO:0000256" key="4">
    <source>
        <dbReference type="ARBA" id="ARBA00022490"/>
    </source>
</evidence>
<dbReference type="EMBL" id="CP061280">
    <property type="protein sequence ID" value="QNS15123.1"/>
    <property type="molecule type" value="Genomic_DNA"/>
</dbReference>
<dbReference type="Pfam" id="PF21982">
    <property type="entry name" value="RecX_HTH1"/>
    <property type="match status" value="1"/>
</dbReference>
<comment type="similarity">
    <text evidence="2 5">Belongs to the RecX family.</text>
</comment>
<evidence type="ECO:0000313" key="10">
    <source>
        <dbReference type="Proteomes" id="UP000576260"/>
    </source>
</evidence>
<dbReference type="Pfam" id="PF21981">
    <property type="entry name" value="RecX_HTH3"/>
    <property type="match status" value="1"/>
</dbReference>
<evidence type="ECO:0000256" key="1">
    <source>
        <dbReference type="ARBA" id="ARBA00004496"/>
    </source>
</evidence>
<keyword evidence="10" id="KW-1185">Reference proteome</keyword>
<dbReference type="InterPro" id="IPR053924">
    <property type="entry name" value="RecX_HTH_2nd"/>
</dbReference>
<evidence type="ECO:0000256" key="2">
    <source>
        <dbReference type="ARBA" id="ARBA00009695"/>
    </source>
</evidence>
<keyword evidence="4 5" id="KW-0963">Cytoplasm</keyword>
<dbReference type="InterPro" id="IPR036388">
    <property type="entry name" value="WH-like_DNA-bd_sf"/>
</dbReference>
<dbReference type="Pfam" id="PF02631">
    <property type="entry name" value="RecX_HTH2"/>
    <property type="match status" value="1"/>
</dbReference>
<dbReference type="InterPro" id="IPR053926">
    <property type="entry name" value="RecX_HTH_1st"/>
</dbReference>
<comment type="function">
    <text evidence="5">Modulates RecA activity.</text>
</comment>
<name>A0A7H1C2B8_9PAST</name>
<dbReference type="InterPro" id="IPR053925">
    <property type="entry name" value="RecX_HTH_3rd"/>
</dbReference>
<evidence type="ECO:0000256" key="3">
    <source>
        <dbReference type="ARBA" id="ARBA00018111"/>
    </source>
</evidence>
<feature type="domain" description="RecX second three-helical" evidence="6">
    <location>
        <begin position="60"/>
        <end position="98"/>
    </location>
</feature>
<feature type="domain" description="RecX first three-helical" evidence="8">
    <location>
        <begin position="14"/>
        <end position="52"/>
    </location>
</feature>